<name>A0A1X7VVS2_AMPQE</name>
<organism evidence="2">
    <name type="scientific">Amphimedon queenslandica</name>
    <name type="common">Sponge</name>
    <dbReference type="NCBI Taxonomy" id="400682"/>
    <lineage>
        <taxon>Eukaryota</taxon>
        <taxon>Metazoa</taxon>
        <taxon>Porifera</taxon>
        <taxon>Demospongiae</taxon>
        <taxon>Heteroscleromorpha</taxon>
        <taxon>Haplosclerida</taxon>
        <taxon>Niphatidae</taxon>
        <taxon>Amphimedon</taxon>
    </lineage>
</organism>
<sequence length="177" mass="18242">MDFDEYHGRPPVARGLPPPPGGPPTPPPALPVAGGPLPPPALPVAGGPPPTVAIGPPPPPTLYPPPPPPLRRPPPPPPLALQGLGGPLTQPPQVNGGLPVLPPGGAPLLPPGEAHPARGLLLLQQQRQHIIVQLRAVKRQIHANLPRRAGGGGVIIMDILNMYTNMQSAVVIHNLQN</sequence>
<feature type="compositionally biased region" description="Pro residues" evidence="1">
    <location>
        <begin position="100"/>
        <end position="110"/>
    </location>
</feature>
<accession>A0A1X7VVS2</accession>
<dbReference type="EnsemblMetazoa" id="Aqu2.1.44442_001">
    <property type="protein sequence ID" value="Aqu2.1.44442_001"/>
    <property type="gene ID" value="Aqu2.1.44442"/>
</dbReference>
<feature type="region of interest" description="Disordered" evidence="1">
    <location>
        <begin position="1"/>
        <end position="112"/>
    </location>
</feature>
<dbReference type="AlphaFoldDB" id="A0A1X7VVS2"/>
<dbReference type="InParanoid" id="A0A1X7VVS2"/>
<protein>
    <submittedName>
        <fullName evidence="2">Uncharacterized protein</fullName>
    </submittedName>
</protein>
<reference evidence="2" key="1">
    <citation type="submission" date="2017-05" db="UniProtKB">
        <authorList>
            <consortium name="EnsemblMetazoa"/>
        </authorList>
    </citation>
    <scope>IDENTIFICATION</scope>
</reference>
<feature type="compositionally biased region" description="Pro residues" evidence="1">
    <location>
        <begin position="16"/>
        <end position="79"/>
    </location>
</feature>
<evidence type="ECO:0000313" key="2">
    <source>
        <dbReference type="EnsemblMetazoa" id="Aqu2.1.44442_001"/>
    </source>
</evidence>
<evidence type="ECO:0000256" key="1">
    <source>
        <dbReference type="SAM" id="MobiDB-lite"/>
    </source>
</evidence>
<proteinExistence type="predicted"/>
<feature type="compositionally biased region" description="Low complexity" evidence="1">
    <location>
        <begin position="87"/>
        <end position="99"/>
    </location>
</feature>